<sequence length="75" mass="8587">MSKEELIEQIIEKNNKVQYVEIKNDLETDIHSGFTSQMTKQELEGNAEYDLKTKQIKEGKVRIKSNGSVKSDVTV</sequence>
<evidence type="ECO:0000313" key="2">
    <source>
        <dbReference type="Proteomes" id="UP000713904"/>
    </source>
</evidence>
<keyword evidence="2" id="KW-1185">Reference proteome</keyword>
<proteinExistence type="predicted"/>
<dbReference type="RefSeq" id="WP_185624481.1">
    <property type="nucleotide sequence ID" value="NZ_JABGBW010000006.1"/>
</dbReference>
<comment type="caution">
    <text evidence="1">The sequence shown here is derived from an EMBL/GenBank/DDBJ whole genome shotgun (WGS) entry which is preliminary data.</text>
</comment>
<reference evidence="1 2" key="1">
    <citation type="submission" date="2020-05" db="EMBL/GenBank/DDBJ databases">
        <title>Draft genome of xy-202 and genomic insight in genome of the genus Peptostreptococcus.</title>
        <authorList>
            <person name="Zhang Z."/>
        </authorList>
    </citation>
    <scope>NUCLEOTIDE SEQUENCE [LARGE SCALE GENOMIC DNA]</scope>
    <source>
        <strain evidence="1 2">DSM 27025</strain>
    </source>
</reference>
<organism evidence="1 2">
    <name type="scientific">Peptostreptococcus canis</name>
    <dbReference type="NCBI Taxonomy" id="1159213"/>
    <lineage>
        <taxon>Bacteria</taxon>
        <taxon>Bacillati</taxon>
        <taxon>Bacillota</taxon>
        <taxon>Clostridia</taxon>
        <taxon>Peptostreptococcales</taxon>
        <taxon>Peptostreptococcaceae</taxon>
        <taxon>Peptostreptococcus</taxon>
    </lineage>
</organism>
<gene>
    <name evidence="1" type="ORF">HLB29_07135</name>
</gene>
<feature type="non-terminal residue" evidence="1">
    <location>
        <position position="75"/>
    </location>
</feature>
<evidence type="ECO:0000313" key="1">
    <source>
        <dbReference type="EMBL" id="MBC2576458.1"/>
    </source>
</evidence>
<accession>A0ABR6TMK7</accession>
<name>A0ABR6TMK7_9FIRM</name>
<dbReference type="Proteomes" id="UP000713904">
    <property type="component" value="Unassembled WGS sequence"/>
</dbReference>
<dbReference type="EMBL" id="JABGBW010000006">
    <property type="protein sequence ID" value="MBC2576458.1"/>
    <property type="molecule type" value="Genomic_DNA"/>
</dbReference>
<protein>
    <submittedName>
        <fullName evidence="1">Uncharacterized protein</fullName>
    </submittedName>
</protein>